<feature type="non-terminal residue" evidence="1">
    <location>
        <position position="203"/>
    </location>
</feature>
<name>A0A5M3MQC1_CONPW</name>
<reference evidence="2" key="1">
    <citation type="journal article" date="2012" name="Science">
        <title>The Paleozoic origin of enzymatic lignin decomposition reconstructed from 31 fungal genomes.</title>
        <authorList>
            <person name="Floudas D."/>
            <person name="Binder M."/>
            <person name="Riley R."/>
            <person name="Barry K."/>
            <person name="Blanchette R.A."/>
            <person name="Henrissat B."/>
            <person name="Martinez A.T."/>
            <person name="Otillar R."/>
            <person name="Spatafora J.W."/>
            <person name="Yadav J.S."/>
            <person name="Aerts A."/>
            <person name="Benoit I."/>
            <person name="Boyd A."/>
            <person name="Carlson A."/>
            <person name="Copeland A."/>
            <person name="Coutinho P.M."/>
            <person name="de Vries R.P."/>
            <person name="Ferreira P."/>
            <person name="Findley K."/>
            <person name="Foster B."/>
            <person name="Gaskell J."/>
            <person name="Glotzer D."/>
            <person name="Gorecki P."/>
            <person name="Heitman J."/>
            <person name="Hesse C."/>
            <person name="Hori C."/>
            <person name="Igarashi K."/>
            <person name="Jurgens J.A."/>
            <person name="Kallen N."/>
            <person name="Kersten P."/>
            <person name="Kohler A."/>
            <person name="Kuees U."/>
            <person name="Kumar T.K.A."/>
            <person name="Kuo A."/>
            <person name="LaButti K."/>
            <person name="Larrondo L.F."/>
            <person name="Lindquist E."/>
            <person name="Ling A."/>
            <person name="Lombard V."/>
            <person name="Lucas S."/>
            <person name="Lundell T."/>
            <person name="Martin R."/>
            <person name="McLaughlin D.J."/>
            <person name="Morgenstern I."/>
            <person name="Morin E."/>
            <person name="Murat C."/>
            <person name="Nagy L.G."/>
            <person name="Nolan M."/>
            <person name="Ohm R.A."/>
            <person name="Patyshakuliyeva A."/>
            <person name="Rokas A."/>
            <person name="Ruiz-Duenas F.J."/>
            <person name="Sabat G."/>
            <person name="Salamov A."/>
            <person name="Samejima M."/>
            <person name="Schmutz J."/>
            <person name="Slot J.C."/>
            <person name="St John F."/>
            <person name="Stenlid J."/>
            <person name="Sun H."/>
            <person name="Sun S."/>
            <person name="Syed K."/>
            <person name="Tsang A."/>
            <person name="Wiebenga A."/>
            <person name="Young D."/>
            <person name="Pisabarro A."/>
            <person name="Eastwood D.C."/>
            <person name="Martin F."/>
            <person name="Cullen D."/>
            <person name="Grigoriev I.V."/>
            <person name="Hibbett D.S."/>
        </authorList>
    </citation>
    <scope>NUCLEOTIDE SEQUENCE [LARGE SCALE GENOMIC DNA]</scope>
    <source>
        <strain evidence="2">RWD-64-598 SS2</strain>
    </source>
</reference>
<proteinExistence type="predicted"/>
<dbReference type="AlphaFoldDB" id="A0A5M3MQC1"/>
<organism evidence="1 2">
    <name type="scientific">Coniophora puteana (strain RWD-64-598)</name>
    <name type="common">Brown rot fungus</name>
    <dbReference type="NCBI Taxonomy" id="741705"/>
    <lineage>
        <taxon>Eukaryota</taxon>
        <taxon>Fungi</taxon>
        <taxon>Dikarya</taxon>
        <taxon>Basidiomycota</taxon>
        <taxon>Agaricomycotina</taxon>
        <taxon>Agaricomycetes</taxon>
        <taxon>Agaricomycetidae</taxon>
        <taxon>Boletales</taxon>
        <taxon>Coniophorineae</taxon>
        <taxon>Coniophoraceae</taxon>
        <taxon>Coniophora</taxon>
    </lineage>
</organism>
<gene>
    <name evidence="1" type="ORF">CONPUDRAFT_28077</name>
</gene>
<dbReference type="Proteomes" id="UP000053558">
    <property type="component" value="Unassembled WGS sequence"/>
</dbReference>
<dbReference type="OrthoDB" id="3341102at2759"/>
<evidence type="ECO:0000313" key="1">
    <source>
        <dbReference type="EMBL" id="EIW81257.1"/>
    </source>
</evidence>
<accession>A0A5M3MQC1</accession>
<keyword evidence="2" id="KW-1185">Reference proteome</keyword>
<feature type="non-terminal residue" evidence="1">
    <location>
        <position position="1"/>
    </location>
</feature>
<protein>
    <submittedName>
        <fullName evidence="1">Uncharacterized protein</fullName>
    </submittedName>
</protein>
<dbReference type="KEGG" id="cput:CONPUDRAFT_28077"/>
<sequence length="203" mass="23244">LNWVPQLSTRAAQKMPEDAEQQIYELFLQLALFFYDSGIHHPHLLINFDQTQVVMADNSAKTFDGSCQVDILDKEEKRAFTAVVGVSALGSILLTQFVFKGATERSLPSPKAPHHDEASHLGFLYCCWNPDTYWSDLNAMRQYFNVIVIPYFAEQKCLLGYPDDQECAVLLNCWSVHRGQAFHDMVCKDWLWIRLFYVLGGTT</sequence>
<dbReference type="RefSeq" id="XP_007768179.1">
    <property type="nucleotide sequence ID" value="XM_007769989.1"/>
</dbReference>
<comment type="caution">
    <text evidence="1">The sequence shown here is derived from an EMBL/GenBank/DDBJ whole genome shotgun (WGS) entry which is preliminary data.</text>
</comment>
<dbReference type="GeneID" id="19206637"/>
<evidence type="ECO:0000313" key="2">
    <source>
        <dbReference type="Proteomes" id="UP000053558"/>
    </source>
</evidence>
<dbReference type="EMBL" id="JH711578">
    <property type="protein sequence ID" value="EIW81257.1"/>
    <property type="molecule type" value="Genomic_DNA"/>
</dbReference>